<keyword evidence="1" id="KW-1133">Transmembrane helix</keyword>
<gene>
    <name evidence="2" type="ordered locus">Sinac_6099</name>
</gene>
<protein>
    <submittedName>
        <fullName evidence="2">Uncharacterized protein</fullName>
    </submittedName>
</protein>
<feature type="transmembrane region" description="Helical" evidence="1">
    <location>
        <begin position="27"/>
        <end position="45"/>
    </location>
</feature>
<dbReference type="STRING" id="886293.Sinac_6099"/>
<dbReference type="Proteomes" id="UP000010798">
    <property type="component" value="Chromosome"/>
</dbReference>
<sequence length="185" mass="20769">MNAFYVSEIKNARQNQLFEATRISLGIAWKLTVSALVLAIILGWVKGPTQSEKRSWEAPQPVKVEKIENHYRVITQLPPGHESLRIELIDPLGQKHLLLTYGKDGIINSSTHYKKSMRIGYAIVRGIGETVNIRTPGADYQVRLHESGHSYVTVEALTKDRTRLGHIRVSPKGEQQPISDPANPQ</sequence>
<proteinExistence type="predicted"/>
<dbReference type="KEGG" id="saci:Sinac_6099"/>
<reference evidence="2 3" key="1">
    <citation type="submission" date="2012-02" db="EMBL/GenBank/DDBJ databases">
        <title>Complete sequence of chromosome of Singulisphaera acidiphila DSM 18658.</title>
        <authorList>
            <consortium name="US DOE Joint Genome Institute (JGI-PGF)"/>
            <person name="Lucas S."/>
            <person name="Copeland A."/>
            <person name="Lapidus A."/>
            <person name="Glavina del Rio T."/>
            <person name="Dalin E."/>
            <person name="Tice H."/>
            <person name="Bruce D."/>
            <person name="Goodwin L."/>
            <person name="Pitluck S."/>
            <person name="Peters L."/>
            <person name="Ovchinnikova G."/>
            <person name="Chertkov O."/>
            <person name="Kyrpides N."/>
            <person name="Mavromatis K."/>
            <person name="Ivanova N."/>
            <person name="Brettin T."/>
            <person name="Detter J.C."/>
            <person name="Han C."/>
            <person name="Larimer F."/>
            <person name="Land M."/>
            <person name="Hauser L."/>
            <person name="Markowitz V."/>
            <person name="Cheng J.-F."/>
            <person name="Hugenholtz P."/>
            <person name="Woyke T."/>
            <person name="Wu D."/>
            <person name="Tindall B."/>
            <person name="Pomrenke H."/>
            <person name="Brambilla E."/>
            <person name="Klenk H.-P."/>
            <person name="Eisen J.A."/>
        </authorList>
    </citation>
    <scope>NUCLEOTIDE SEQUENCE [LARGE SCALE GENOMIC DNA]</scope>
    <source>
        <strain evidence="3">ATCC BAA-1392 / DSM 18658 / VKM B-2454 / MOB10</strain>
    </source>
</reference>
<evidence type="ECO:0000313" key="2">
    <source>
        <dbReference type="EMBL" id="AGA30204.1"/>
    </source>
</evidence>
<dbReference type="EMBL" id="CP003364">
    <property type="protein sequence ID" value="AGA30204.1"/>
    <property type="molecule type" value="Genomic_DNA"/>
</dbReference>
<keyword evidence="1" id="KW-0472">Membrane</keyword>
<keyword evidence="3" id="KW-1185">Reference proteome</keyword>
<evidence type="ECO:0000313" key="3">
    <source>
        <dbReference type="Proteomes" id="UP000010798"/>
    </source>
</evidence>
<keyword evidence="1" id="KW-0812">Transmembrane</keyword>
<accession>L0DLD2</accession>
<name>L0DLD2_SINAD</name>
<dbReference type="RefSeq" id="WP_015249294.1">
    <property type="nucleotide sequence ID" value="NC_019892.1"/>
</dbReference>
<dbReference type="OrthoDB" id="9963354at2"/>
<dbReference type="AlphaFoldDB" id="L0DLD2"/>
<dbReference type="HOGENOM" id="CLU_1460356_0_0_0"/>
<organism evidence="2 3">
    <name type="scientific">Singulisphaera acidiphila (strain ATCC BAA-1392 / DSM 18658 / VKM B-2454 / MOB10)</name>
    <dbReference type="NCBI Taxonomy" id="886293"/>
    <lineage>
        <taxon>Bacteria</taxon>
        <taxon>Pseudomonadati</taxon>
        <taxon>Planctomycetota</taxon>
        <taxon>Planctomycetia</taxon>
        <taxon>Isosphaerales</taxon>
        <taxon>Isosphaeraceae</taxon>
        <taxon>Singulisphaera</taxon>
    </lineage>
</organism>
<evidence type="ECO:0000256" key="1">
    <source>
        <dbReference type="SAM" id="Phobius"/>
    </source>
</evidence>